<gene>
    <name evidence="1" type="ORF">BGT96224V316_LOCUS3595</name>
</gene>
<dbReference type="PANTHER" id="PTHR38699:SF1">
    <property type="entry name" value="MITOPHAGY RECEPTOR ATG43"/>
    <property type="match status" value="1"/>
</dbReference>
<sequence length="181" mass="20233">MASSEQISSSLPILDPVTTIPLSSYPRTTRFDPSNPARFTHFNYISTKSDKEPYTLHSHSRSRRDSFGPLPDLRFEQSYLASLAGADSGWQVATITLRDQVLLPLLQGTIWSLALLGWAHWNQKAQISGTSVGSKVRNWWHRLKDWKTHETRSFGGSAELAASVGDVSARWNGGEIWSFAD</sequence>
<dbReference type="InterPro" id="IPR013898">
    <property type="entry name" value="Atg43"/>
</dbReference>
<reference evidence="1 2" key="1">
    <citation type="submission" date="2018-08" db="EMBL/GenBank/DDBJ databases">
        <authorList>
            <person name="Muller C M."/>
        </authorList>
    </citation>
    <scope>NUCLEOTIDE SEQUENCE [LARGE SCALE GENOMIC DNA]</scope>
</reference>
<dbReference type="Pfam" id="PF08589">
    <property type="entry name" value="ATG43"/>
    <property type="match status" value="1"/>
</dbReference>
<organism evidence="1 2">
    <name type="scientific">Blumeria graminis f. sp. tritici</name>
    <dbReference type="NCBI Taxonomy" id="62690"/>
    <lineage>
        <taxon>Eukaryota</taxon>
        <taxon>Fungi</taxon>
        <taxon>Dikarya</taxon>
        <taxon>Ascomycota</taxon>
        <taxon>Pezizomycotina</taxon>
        <taxon>Leotiomycetes</taxon>
        <taxon>Erysiphales</taxon>
        <taxon>Erysiphaceae</taxon>
        <taxon>Blumeria</taxon>
    </lineage>
</organism>
<name>A0A9X9MG93_BLUGR</name>
<accession>A0A9X9MG93</accession>
<dbReference type="PANTHER" id="PTHR38699">
    <property type="entry name" value="CHROMOSOME 1, WHOLE GENOME SHOTGUN SEQUENCE"/>
    <property type="match status" value="1"/>
</dbReference>
<evidence type="ECO:0000313" key="2">
    <source>
        <dbReference type="Proteomes" id="UP000324639"/>
    </source>
</evidence>
<keyword evidence="2" id="KW-1185">Reference proteome</keyword>
<dbReference type="GO" id="GO:0000423">
    <property type="term" value="P:mitophagy"/>
    <property type="evidence" value="ECO:0007669"/>
    <property type="project" value="InterPro"/>
</dbReference>
<evidence type="ECO:0000313" key="1">
    <source>
        <dbReference type="EMBL" id="VDB85925.1"/>
    </source>
</evidence>
<dbReference type="EMBL" id="LR026988">
    <property type="protein sequence ID" value="VDB85925.1"/>
    <property type="molecule type" value="Genomic_DNA"/>
</dbReference>
<dbReference type="AlphaFoldDB" id="A0A9X9MG93"/>
<dbReference type="Proteomes" id="UP000324639">
    <property type="component" value="Chromosome Bgt_-05"/>
</dbReference>
<dbReference type="GO" id="GO:0140580">
    <property type="term" value="F:mitochondrion autophagosome adaptor activity"/>
    <property type="evidence" value="ECO:0007669"/>
    <property type="project" value="InterPro"/>
</dbReference>
<protein>
    <submittedName>
        <fullName evidence="1">Bgt-3004</fullName>
    </submittedName>
</protein>
<proteinExistence type="predicted"/>